<dbReference type="Pfam" id="PF02622">
    <property type="entry name" value="DUF179"/>
    <property type="match status" value="1"/>
</dbReference>
<dbReference type="SUPFAM" id="SSF143456">
    <property type="entry name" value="VC0467-like"/>
    <property type="match status" value="1"/>
</dbReference>
<dbReference type="GO" id="GO:0005829">
    <property type="term" value="C:cytosol"/>
    <property type="evidence" value="ECO:0007669"/>
    <property type="project" value="TreeGrafter"/>
</dbReference>
<dbReference type="PANTHER" id="PTHR30327:SF1">
    <property type="entry name" value="UPF0301 PROTEIN YQGE"/>
    <property type="match status" value="1"/>
</dbReference>
<proteinExistence type="inferred from homology"/>
<dbReference type="HAMAP" id="MF_00758">
    <property type="entry name" value="UPF0301"/>
    <property type="match status" value="1"/>
</dbReference>
<dbReference type="PANTHER" id="PTHR30327">
    <property type="entry name" value="UNCHARACTERIZED PROTEIN YQGE"/>
    <property type="match status" value="1"/>
</dbReference>
<protein>
    <submittedName>
        <fullName evidence="1">Unannotated protein</fullName>
    </submittedName>
</protein>
<sequence>MESLRGHLLIASPAIHDPHFRQTVVLLAEHTQDGAMGVILNRVTEAMVGETIPDLAALTGAGASVHVGGPVGEEGITVLARFHEPERAALLVHEDVGFIAAGDEDPAALADAVDRARIFVGHAGWGPGQLEEELDEESWIVGQPELEDLFSADPTGLWAHVLRRMGGAYALVATMPADPSSN</sequence>
<gene>
    <name evidence="1" type="ORF">UFOPK3423_00622</name>
</gene>
<dbReference type="InterPro" id="IPR003774">
    <property type="entry name" value="AlgH-like"/>
</dbReference>
<reference evidence="1" key="1">
    <citation type="submission" date="2020-05" db="EMBL/GenBank/DDBJ databases">
        <authorList>
            <person name="Chiriac C."/>
            <person name="Salcher M."/>
            <person name="Ghai R."/>
            <person name="Kavagutti S V."/>
        </authorList>
    </citation>
    <scope>NUCLEOTIDE SEQUENCE</scope>
</reference>
<accession>A0A6J7DE06</accession>
<name>A0A6J7DE06_9ZZZZ</name>
<dbReference type="AlphaFoldDB" id="A0A6J7DE06"/>
<dbReference type="Gene3D" id="3.40.1740.10">
    <property type="entry name" value="VC0467-like"/>
    <property type="match status" value="1"/>
</dbReference>
<evidence type="ECO:0000313" key="1">
    <source>
        <dbReference type="EMBL" id="CAB4868736.1"/>
    </source>
</evidence>
<organism evidence="1">
    <name type="scientific">freshwater metagenome</name>
    <dbReference type="NCBI Taxonomy" id="449393"/>
    <lineage>
        <taxon>unclassified sequences</taxon>
        <taxon>metagenomes</taxon>
        <taxon>ecological metagenomes</taxon>
    </lineage>
</organism>
<dbReference type="EMBL" id="CAFBLQ010000050">
    <property type="protein sequence ID" value="CAB4868736.1"/>
    <property type="molecule type" value="Genomic_DNA"/>
</dbReference>